<feature type="transmembrane region" description="Helical" evidence="1">
    <location>
        <begin position="47"/>
        <end position="67"/>
    </location>
</feature>
<sequence>MDQNEMNPENQRNTEIDRKINQSRISGGVFLLLIGVLLLAYKMGAPIPGWVFTWPVLLIAIGLFIGIKSKFHNPGSFIMILIGSIFFIDQSVPGINLQNYIAPIILICLGVLFIVRPQKHHPCMRQRKMRLKNQWQRNNFDTPPSFDAPGKPFESQNIGAEYNEQYLDVNAILGGVKKNVQSKNFKGGEIVCFMGGAEISFMQADIQQPVVLEVNTVFGGTKLIIPGNWEVQTEVAAVFGGVEDKRNFQNQNPDSNKKIILKGSCLFGGVEINNY</sequence>
<feature type="transmembrane region" description="Helical" evidence="1">
    <location>
        <begin position="74"/>
        <end position="91"/>
    </location>
</feature>
<feature type="transmembrane region" description="Helical" evidence="1">
    <location>
        <begin position="97"/>
        <end position="115"/>
    </location>
</feature>
<proteinExistence type="predicted"/>
<organism evidence="3 4">
    <name type="scientific">Hanamia caeni</name>
    <dbReference type="NCBI Taxonomy" id="2294116"/>
    <lineage>
        <taxon>Bacteria</taxon>
        <taxon>Pseudomonadati</taxon>
        <taxon>Bacteroidota</taxon>
        <taxon>Chitinophagia</taxon>
        <taxon>Chitinophagales</taxon>
        <taxon>Chitinophagaceae</taxon>
        <taxon>Hanamia</taxon>
    </lineage>
</organism>
<protein>
    <submittedName>
        <fullName evidence="3">Cell wall-active antibiotics response protein</fullName>
    </submittedName>
</protein>
<evidence type="ECO:0000256" key="1">
    <source>
        <dbReference type="SAM" id="Phobius"/>
    </source>
</evidence>
<keyword evidence="1" id="KW-1133">Transmembrane helix</keyword>
<gene>
    <name evidence="3" type="ORF">EFY79_01850</name>
</gene>
<reference evidence="3 4" key="1">
    <citation type="submission" date="2018-11" db="EMBL/GenBank/DDBJ databases">
        <title>Draft genome sequence of Ferruginibacter sp. BO-59.</title>
        <authorList>
            <person name="Im W.T."/>
        </authorList>
    </citation>
    <scope>NUCLEOTIDE SEQUENCE [LARGE SCALE GENOMIC DNA]</scope>
    <source>
        <strain evidence="3 4">BO-59</strain>
    </source>
</reference>
<dbReference type="PANTHER" id="PTHR40763">
    <property type="entry name" value="MEMBRANE PROTEIN-RELATED"/>
    <property type="match status" value="1"/>
</dbReference>
<evidence type="ECO:0000313" key="4">
    <source>
        <dbReference type="Proteomes" id="UP000267223"/>
    </source>
</evidence>
<dbReference type="EMBL" id="RJJR01000001">
    <property type="protein sequence ID" value="RNI40069.1"/>
    <property type="molecule type" value="Genomic_DNA"/>
</dbReference>
<keyword evidence="4" id="KW-1185">Reference proteome</keyword>
<dbReference type="Proteomes" id="UP000267223">
    <property type="component" value="Unassembled WGS sequence"/>
</dbReference>
<keyword evidence="1" id="KW-0812">Transmembrane</keyword>
<feature type="domain" description="LiaF transmembrane" evidence="2">
    <location>
        <begin position="27"/>
        <end position="120"/>
    </location>
</feature>
<feature type="transmembrane region" description="Helical" evidence="1">
    <location>
        <begin position="21"/>
        <end position="41"/>
    </location>
</feature>
<keyword evidence="1" id="KW-0472">Membrane</keyword>
<dbReference type="OrthoDB" id="129627at2"/>
<evidence type="ECO:0000313" key="3">
    <source>
        <dbReference type="EMBL" id="RNI40069.1"/>
    </source>
</evidence>
<dbReference type="RefSeq" id="WP_123118959.1">
    <property type="nucleotide sequence ID" value="NZ_RJJR01000001.1"/>
</dbReference>
<comment type="caution">
    <text evidence="3">The sequence shown here is derived from an EMBL/GenBank/DDBJ whole genome shotgun (WGS) entry which is preliminary data.</text>
</comment>
<evidence type="ECO:0000259" key="2">
    <source>
        <dbReference type="Pfam" id="PF22570"/>
    </source>
</evidence>
<dbReference type="PANTHER" id="PTHR40763:SF5">
    <property type="entry name" value="MEMBRANE PROTEIN"/>
    <property type="match status" value="1"/>
</dbReference>
<accession>A0A3M9NQK5</accession>
<dbReference type="Pfam" id="PF22570">
    <property type="entry name" value="LiaF-TM"/>
    <property type="match status" value="1"/>
</dbReference>
<dbReference type="InterPro" id="IPR054331">
    <property type="entry name" value="LiaF_TM"/>
</dbReference>
<name>A0A3M9NQK5_9BACT</name>
<dbReference type="AlphaFoldDB" id="A0A3M9NQK5"/>